<dbReference type="Gene3D" id="3.90.25.10">
    <property type="entry name" value="UDP-galactose 4-epimerase, domain 1"/>
    <property type="match status" value="1"/>
</dbReference>
<evidence type="ECO:0000259" key="7">
    <source>
        <dbReference type="Pfam" id="PF04321"/>
    </source>
</evidence>
<name>A0A1F6H1E0_9PROT</name>
<comment type="pathway">
    <text evidence="1 6">Carbohydrate biosynthesis; dTDP-L-rhamnose biosynthesis.</text>
</comment>
<dbReference type="Proteomes" id="UP000177583">
    <property type="component" value="Unassembled WGS sequence"/>
</dbReference>
<dbReference type="InterPro" id="IPR005913">
    <property type="entry name" value="dTDP_dehydrorham_reduct"/>
</dbReference>
<dbReference type="GO" id="GO:0008831">
    <property type="term" value="F:dTDP-4-dehydrorhamnose reductase activity"/>
    <property type="evidence" value="ECO:0007669"/>
    <property type="project" value="UniProtKB-EC"/>
</dbReference>
<evidence type="ECO:0000256" key="3">
    <source>
        <dbReference type="ARBA" id="ARBA00012929"/>
    </source>
</evidence>
<comment type="function">
    <text evidence="6">Catalyzes the reduction of dTDP-6-deoxy-L-lyxo-4-hexulose to yield dTDP-L-rhamnose.</text>
</comment>
<evidence type="ECO:0000256" key="1">
    <source>
        <dbReference type="ARBA" id="ARBA00004781"/>
    </source>
</evidence>
<keyword evidence="6" id="KW-0560">Oxidoreductase</keyword>
<dbReference type="GO" id="GO:0019305">
    <property type="term" value="P:dTDP-rhamnose biosynthetic process"/>
    <property type="evidence" value="ECO:0007669"/>
    <property type="project" value="UniProtKB-UniPathway"/>
</dbReference>
<dbReference type="EMBL" id="MFNF01000006">
    <property type="protein sequence ID" value="OGH04171.1"/>
    <property type="molecule type" value="Genomic_DNA"/>
</dbReference>
<dbReference type="InterPro" id="IPR029903">
    <property type="entry name" value="RmlD-like-bd"/>
</dbReference>
<evidence type="ECO:0000256" key="4">
    <source>
        <dbReference type="ARBA" id="ARBA00017099"/>
    </source>
</evidence>
<dbReference type="UniPathway" id="UPA00124"/>
<gene>
    <name evidence="8" type="ORF">A2557_00065</name>
</gene>
<proteinExistence type="inferred from homology"/>
<evidence type="ECO:0000256" key="5">
    <source>
        <dbReference type="ARBA" id="ARBA00048200"/>
    </source>
</evidence>
<dbReference type="PANTHER" id="PTHR10491">
    <property type="entry name" value="DTDP-4-DEHYDRORHAMNOSE REDUCTASE"/>
    <property type="match status" value="1"/>
</dbReference>
<comment type="catalytic activity">
    <reaction evidence="5 6">
        <text>dTDP-beta-L-rhamnose + NADP(+) = dTDP-4-dehydro-beta-L-rhamnose + NADPH + H(+)</text>
        <dbReference type="Rhea" id="RHEA:21796"/>
        <dbReference type="ChEBI" id="CHEBI:15378"/>
        <dbReference type="ChEBI" id="CHEBI:57510"/>
        <dbReference type="ChEBI" id="CHEBI:57783"/>
        <dbReference type="ChEBI" id="CHEBI:58349"/>
        <dbReference type="ChEBI" id="CHEBI:62830"/>
        <dbReference type="EC" id="1.1.1.133"/>
    </reaction>
</comment>
<dbReference type="GO" id="GO:0005829">
    <property type="term" value="C:cytosol"/>
    <property type="evidence" value="ECO:0007669"/>
    <property type="project" value="TreeGrafter"/>
</dbReference>
<dbReference type="EC" id="1.1.1.133" evidence="3 6"/>
<sequence length="306" mass="33296">MKPKALVVGAAGQLGRRLVSSLGGDYEVVAWTRAELDLGDLESIGPKILALRPSVVVNAAAYTAVDKAQSEPELARRVNGQAPGLLGQAARELGIPVVHFSTDYVFSGEKTGPYLETDPTGPLNQYGRTKLEGEQALLAAQPLSLIFRISWVYSFDQPCFYNTMRKLLVTKEELKVVADQIGAPSPAGWLADQAALVLKLWGNMAPEQREAAAGLYHLSPEGQTSWFGFAQEILGSLRLHQEVPCRLSPIPAQDYPTPAQRPANSVMHNRRLAMTFGLPRPDWLTLFFVEIAPNLRGARPSGTKPS</sequence>
<comment type="similarity">
    <text evidence="2 6">Belongs to the dTDP-4-dehydrorhamnose reductase family.</text>
</comment>
<evidence type="ECO:0000256" key="6">
    <source>
        <dbReference type="RuleBase" id="RU364082"/>
    </source>
</evidence>
<dbReference type="AlphaFoldDB" id="A0A1F6H1E0"/>
<dbReference type="SUPFAM" id="SSF51735">
    <property type="entry name" value="NAD(P)-binding Rossmann-fold domains"/>
    <property type="match status" value="1"/>
</dbReference>
<organism evidence="8 9">
    <name type="scientific">Candidatus Lambdaproteobacteria bacterium RIFOXYD2_FULL_56_26</name>
    <dbReference type="NCBI Taxonomy" id="1817773"/>
    <lineage>
        <taxon>Bacteria</taxon>
        <taxon>Pseudomonadati</taxon>
        <taxon>Pseudomonadota</taxon>
        <taxon>Candidatus Lambdaproteobacteria</taxon>
    </lineage>
</organism>
<dbReference type="InterPro" id="IPR036291">
    <property type="entry name" value="NAD(P)-bd_dom_sf"/>
</dbReference>
<dbReference type="PANTHER" id="PTHR10491:SF4">
    <property type="entry name" value="METHIONINE ADENOSYLTRANSFERASE 2 SUBUNIT BETA"/>
    <property type="match status" value="1"/>
</dbReference>
<reference evidence="8 9" key="1">
    <citation type="journal article" date="2016" name="Nat. Commun.">
        <title>Thousands of microbial genomes shed light on interconnected biogeochemical processes in an aquifer system.</title>
        <authorList>
            <person name="Anantharaman K."/>
            <person name="Brown C.T."/>
            <person name="Hug L.A."/>
            <person name="Sharon I."/>
            <person name="Castelle C.J."/>
            <person name="Probst A.J."/>
            <person name="Thomas B.C."/>
            <person name="Singh A."/>
            <person name="Wilkins M.J."/>
            <person name="Karaoz U."/>
            <person name="Brodie E.L."/>
            <person name="Williams K.H."/>
            <person name="Hubbard S.S."/>
            <person name="Banfield J.F."/>
        </authorList>
    </citation>
    <scope>NUCLEOTIDE SEQUENCE [LARGE SCALE GENOMIC DNA]</scope>
</reference>
<dbReference type="Gene3D" id="3.40.50.720">
    <property type="entry name" value="NAD(P)-binding Rossmann-like Domain"/>
    <property type="match status" value="1"/>
</dbReference>
<dbReference type="CDD" id="cd05254">
    <property type="entry name" value="dTDP_HR_like_SDR_e"/>
    <property type="match status" value="1"/>
</dbReference>
<accession>A0A1F6H1E0</accession>
<comment type="cofactor">
    <cofactor evidence="6">
        <name>Mg(2+)</name>
        <dbReference type="ChEBI" id="CHEBI:18420"/>
    </cofactor>
    <text evidence="6">Binds 1 Mg(2+) ion per monomer.</text>
</comment>
<dbReference type="Pfam" id="PF04321">
    <property type="entry name" value="RmlD_sub_bind"/>
    <property type="match status" value="1"/>
</dbReference>
<dbReference type="NCBIfam" id="TIGR01214">
    <property type="entry name" value="rmlD"/>
    <property type="match status" value="1"/>
</dbReference>
<keyword evidence="6" id="KW-0521">NADP</keyword>
<protein>
    <recommendedName>
        <fullName evidence="4 6">dTDP-4-dehydrorhamnose reductase</fullName>
        <ecNumber evidence="3 6">1.1.1.133</ecNumber>
    </recommendedName>
</protein>
<feature type="domain" description="RmlD-like substrate binding" evidence="7">
    <location>
        <begin position="5"/>
        <end position="283"/>
    </location>
</feature>
<evidence type="ECO:0000313" key="8">
    <source>
        <dbReference type="EMBL" id="OGH04171.1"/>
    </source>
</evidence>
<evidence type="ECO:0000313" key="9">
    <source>
        <dbReference type="Proteomes" id="UP000177583"/>
    </source>
</evidence>
<evidence type="ECO:0000256" key="2">
    <source>
        <dbReference type="ARBA" id="ARBA00010944"/>
    </source>
</evidence>
<comment type="caution">
    <text evidence="8">The sequence shown here is derived from an EMBL/GenBank/DDBJ whole genome shotgun (WGS) entry which is preliminary data.</text>
</comment>